<evidence type="ECO:0000256" key="3">
    <source>
        <dbReference type="ARBA" id="ARBA00022729"/>
    </source>
</evidence>
<dbReference type="InterPro" id="IPR011050">
    <property type="entry name" value="Pectin_lyase_fold/virulence"/>
</dbReference>
<evidence type="ECO:0000256" key="1">
    <source>
        <dbReference type="ARBA" id="ARBA00004613"/>
    </source>
</evidence>
<evidence type="ECO:0000256" key="4">
    <source>
        <dbReference type="SAM" id="SignalP"/>
    </source>
</evidence>
<evidence type="ECO:0000313" key="7">
    <source>
        <dbReference type="EMBL" id="XDQ02681.1"/>
    </source>
</evidence>
<protein>
    <submittedName>
        <fullName evidence="7">Immunoglobulin-like domain-containing protein</fullName>
    </submittedName>
</protein>
<accession>A0AB39MC39</accession>
<feature type="chain" id="PRO_5044325144" evidence="4">
    <location>
        <begin position="31"/>
        <end position="685"/>
    </location>
</feature>
<feature type="signal peptide" evidence="4">
    <location>
        <begin position="1"/>
        <end position="30"/>
    </location>
</feature>
<gene>
    <name evidence="7" type="ORF">AB5J58_21980</name>
</gene>
<dbReference type="AlphaFoldDB" id="A0AB39MC39"/>
<keyword evidence="2" id="KW-0964">Secreted</keyword>
<dbReference type="Pfam" id="PF20578">
    <property type="entry name" value="aBig_2"/>
    <property type="match status" value="1"/>
</dbReference>
<reference evidence="7" key="1">
    <citation type="submission" date="2024-07" db="EMBL/GenBank/DDBJ databases">
        <authorList>
            <person name="Yu S.T."/>
        </authorList>
    </citation>
    <scope>NUCLEOTIDE SEQUENCE</scope>
    <source>
        <strain evidence="7">R08</strain>
    </source>
</reference>
<dbReference type="EMBL" id="CP163431">
    <property type="protein sequence ID" value="XDQ02681.1"/>
    <property type="molecule type" value="Genomic_DNA"/>
</dbReference>
<comment type="subcellular location">
    <subcellularLocation>
        <location evidence="1">Secreted</location>
    </subcellularLocation>
</comment>
<dbReference type="InterPro" id="IPR055372">
    <property type="entry name" value="CBM96"/>
</dbReference>
<feature type="domain" description="Atrophied bacterial Ig" evidence="5">
    <location>
        <begin position="255"/>
        <end position="323"/>
    </location>
</feature>
<evidence type="ECO:0000256" key="2">
    <source>
        <dbReference type="ARBA" id="ARBA00022525"/>
    </source>
</evidence>
<evidence type="ECO:0000259" key="5">
    <source>
        <dbReference type="Pfam" id="PF20578"/>
    </source>
</evidence>
<dbReference type="Gene3D" id="2.160.20.10">
    <property type="entry name" value="Single-stranded right-handed beta-helix, Pectin lyase-like"/>
    <property type="match status" value="1"/>
</dbReference>
<dbReference type="InterPro" id="IPR046780">
    <property type="entry name" value="aBig_2"/>
</dbReference>
<sequence>MKHVTLSRAVIGGLSATALGAGLLAGPAHASTDLSQSAPGNGATATMVIHPVIDTDTIGTSSQQRTWASTLGVRGAGGIDTPDSQASYLQFNVSPAVVPGTIVSTKLVLTATPDSTAPVGTQLTSAFVSDDTWNGEQVTRYDPIFTLTGATKPTATDISGSTAPLRADHGAVRYEGDVTTVARTENSGDGRLSLRVWTADQDAAAQFYSDDHSIADNRPALLVTFKPTTGRDKKDAADAAKDLADARDYLRRLGPVKHDIAFPSVGRHGSRLTWSSLDDQNLNDRGKVTRPTADLPDADVALDLKVTDGSVTLTDRLQVVVPKDPAAKAGAPVDAALRPVAVEHDVTDLISQKWGTAFTPVTPPTQVLTREIPVAPGQSIQAAVDSVAAAGGGVVRLGVGVHELTTPLNMRSTVTLVGAGQDRTVIRYTGTDSAITTTLKQIQDVVMKGFTLEGVKGDLGKALGIYFAGADPESAHNHRIALQDITVKNFPGHGVHMKRTTDIITDHLTSMYNGEANSLFHNSYWLFDNRILQSDTELSKPVLGKGAKYTSTSDVIAQRMNIRHAVGNGIQADGSNDVRIFFQKVNISDVGKTALWMICEIFSNPNQYTEDPTYAPNYVIINQSKLIGNLRGGVWKIAQNVLVRNSVFDNTAADLLLMKSNPEFENVKFRRSPEYFNDNSQVPSL</sequence>
<dbReference type="GO" id="GO:0005576">
    <property type="term" value="C:extracellular region"/>
    <property type="evidence" value="ECO:0007669"/>
    <property type="project" value="UniProtKB-SubCell"/>
</dbReference>
<feature type="domain" description="Carbohydrate-binding module family 96" evidence="6">
    <location>
        <begin position="70"/>
        <end position="224"/>
    </location>
</feature>
<dbReference type="InterPro" id="IPR012334">
    <property type="entry name" value="Pectin_lyas_fold"/>
</dbReference>
<dbReference type="RefSeq" id="WP_369188790.1">
    <property type="nucleotide sequence ID" value="NZ_CP163431.1"/>
</dbReference>
<keyword evidence="3 4" id="KW-0732">Signal</keyword>
<dbReference type="Pfam" id="PF24517">
    <property type="entry name" value="CBM96"/>
    <property type="match status" value="1"/>
</dbReference>
<proteinExistence type="predicted"/>
<dbReference type="SUPFAM" id="SSF51126">
    <property type="entry name" value="Pectin lyase-like"/>
    <property type="match status" value="1"/>
</dbReference>
<evidence type="ECO:0000259" key="6">
    <source>
        <dbReference type="Pfam" id="PF24517"/>
    </source>
</evidence>
<organism evidence="7">
    <name type="scientific">Streptomyces sp. R08</name>
    <dbReference type="NCBI Taxonomy" id="3238624"/>
    <lineage>
        <taxon>Bacteria</taxon>
        <taxon>Bacillati</taxon>
        <taxon>Actinomycetota</taxon>
        <taxon>Actinomycetes</taxon>
        <taxon>Kitasatosporales</taxon>
        <taxon>Streptomycetaceae</taxon>
        <taxon>Streptomyces</taxon>
    </lineage>
</organism>
<name>A0AB39MC39_9ACTN</name>